<keyword evidence="5" id="KW-0694">RNA-binding</keyword>
<evidence type="ECO:0000256" key="2">
    <source>
        <dbReference type="ARBA" id="ARBA00004604"/>
    </source>
</evidence>
<comment type="similarity">
    <text evidence="3">Belongs to the SRP68 family.</text>
</comment>
<keyword evidence="6" id="KW-0733">Signal recognition particle</keyword>
<feature type="compositionally biased region" description="Pro residues" evidence="10">
    <location>
        <begin position="37"/>
        <end position="49"/>
    </location>
</feature>
<organism evidence="11 12">
    <name type="scientific">Cyanidium caldarium</name>
    <name type="common">Red alga</name>
    <dbReference type="NCBI Taxonomy" id="2771"/>
    <lineage>
        <taxon>Eukaryota</taxon>
        <taxon>Rhodophyta</taxon>
        <taxon>Bangiophyceae</taxon>
        <taxon>Cyanidiales</taxon>
        <taxon>Cyanidiaceae</taxon>
        <taxon>Cyanidium</taxon>
    </lineage>
</organism>
<dbReference type="InterPro" id="IPR038253">
    <property type="entry name" value="SRP68_N_sf"/>
</dbReference>
<dbReference type="AlphaFoldDB" id="A0AAV9IRE2"/>
<keyword evidence="12" id="KW-1185">Reference proteome</keyword>
<dbReference type="PANTHER" id="PTHR12860">
    <property type="entry name" value="SIGNAL RECOGNITION PARTICLE 68 KDA PROTEIN"/>
    <property type="match status" value="1"/>
</dbReference>
<evidence type="ECO:0000256" key="4">
    <source>
        <dbReference type="ARBA" id="ARBA00022490"/>
    </source>
</evidence>
<dbReference type="GO" id="GO:0006614">
    <property type="term" value="P:SRP-dependent cotranslational protein targeting to membrane"/>
    <property type="evidence" value="ECO:0007669"/>
    <property type="project" value="InterPro"/>
</dbReference>
<keyword evidence="4" id="KW-0963">Cytoplasm</keyword>
<proteinExistence type="inferred from homology"/>
<comment type="caution">
    <text evidence="11">The sequence shown here is derived from an EMBL/GenBank/DDBJ whole genome shotgun (WGS) entry which is preliminary data.</text>
</comment>
<evidence type="ECO:0000256" key="5">
    <source>
        <dbReference type="ARBA" id="ARBA00022884"/>
    </source>
</evidence>
<dbReference type="Proteomes" id="UP001301350">
    <property type="component" value="Unassembled WGS sequence"/>
</dbReference>
<feature type="region of interest" description="Disordered" evidence="10">
    <location>
        <begin position="1"/>
        <end position="51"/>
    </location>
</feature>
<accession>A0AAV9IRE2</accession>
<dbReference type="Gene3D" id="1.10.3450.40">
    <property type="entry name" value="Signal recognition particle, SRP68 subunit, RNA-binding domain"/>
    <property type="match status" value="1"/>
</dbReference>
<keyword evidence="7" id="KW-0539">Nucleus</keyword>
<dbReference type="EMBL" id="JANCYW010000003">
    <property type="protein sequence ID" value="KAK4534884.1"/>
    <property type="molecule type" value="Genomic_DNA"/>
</dbReference>
<evidence type="ECO:0000256" key="1">
    <source>
        <dbReference type="ARBA" id="ARBA00004496"/>
    </source>
</evidence>
<evidence type="ECO:0000256" key="7">
    <source>
        <dbReference type="ARBA" id="ARBA00023242"/>
    </source>
</evidence>
<dbReference type="GO" id="GO:0005047">
    <property type="term" value="F:signal recognition particle binding"/>
    <property type="evidence" value="ECO:0007669"/>
    <property type="project" value="InterPro"/>
</dbReference>
<evidence type="ECO:0000256" key="9">
    <source>
        <dbReference type="ARBA" id="ARBA00029498"/>
    </source>
</evidence>
<comment type="subcellular location">
    <subcellularLocation>
        <location evidence="1">Cytoplasm</location>
    </subcellularLocation>
    <subcellularLocation>
        <location evidence="2">Nucleus</location>
        <location evidence="2">Nucleolus</location>
    </subcellularLocation>
</comment>
<dbReference type="GO" id="GO:0005730">
    <property type="term" value="C:nucleolus"/>
    <property type="evidence" value="ECO:0007669"/>
    <property type="project" value="UniProtKB-SubCell"/>
</dbReference>
<evidence type="ECO:0000256" key="10">
    <source>
        <dbReference type="SAM" id="MobiDB-lite"/>
    </source>
</evidence>
<dbReference type="GO" id="GO:0030942">
    <property type="term" value="F:endoplasmic reticulum signal peptide binding"/>
    <property type="evidence" value="ECO:0007669"/>
    <property type="project" value="InterPro"/>
</dbReference>
<dbReference type="GO" id="GO:0005786">
    <property type="term" value="C:signal recognition particle, endoplasmic reticulum targeting"/>
    <property type="evidence" value="ECO:0007669"/>
    <property type="project" value="UniProtKB-KW"/>
</dbReference>
<dbReference type="GO" id="GO:0008312">
    <property type="term" value="F:7S RNA binding"/>
    <property type="evidence" value="ECO:0007669"/>
    <property type="project" value="InterPro"/>
</dbReference>
<evidence type="ECO:0000313" key="12">
    <source>
        <dbReference type="Proteomes" id="UP001301350"/>
    </source>
</evidence>
<name>A0AAV9IRE2_CYACA</name>
<evidence type="ECO:0000256" key="8">
    <source>
        <dbReference type="ARBA" id="ARBA00023274"/>
    </source>
</evidence>
<sequence>MVKRSWRKSSGASTGTAAVAVRASNRRGKRGPVGQHSPPPPPPPPPRPAVLPLIRKAKAGRLAGTATESHEPKRFSPLPITLLLRDAQDAHGLQHGDYKRYAVHCSSRLRRLRTGIDYTCSASRRSSRYAPAVLDASTLIEQAQGDGRFLQIPLMEAERAWAQAMDVKEQVIAATASMNADGTPGDAAASPAVGEEGRRRALHTSHQRRYVRRRLARARVHAQRLQRLCESAREWVPALTRWDASAYAAWMCGLSLMERGEQWNVAASHLEEASRVYRALADTVVQVAPARAQPYRDRVTEVDKATRFCRRQAGVAAAAADGNVDAGRCTHHEQTLEQWAAHEATWEWRQYLATLTARRRLDADVSNAAVDGQTALDAAVHTSWCGHAVVINHSVGSDVVVVAAPGAPTERPTSLLQLYRRATRFLSTRPALAARLYAQCMALTGAALERQPANDAWRLLDAHLRYQHARAVVAQSGQRGNYGAAQAAVQQAMELFGISAVLYEMLEQDKAYFRVQAALQAARKRWDAVDRHRRANGESPVQQRVSAAVEVYALCSEALTVAASLAQTLSSSDAIVAPTAGAAEVPRLSELTPERLAQSTREARALRCQAAAQHVLALEELSEQLRSGVAVRDTRSYMVDRLDAYVVTDEVVRLPPSYTPVPSKPFVFDLAADAVRYPEWPERAAAAKSGFLSRWFGR</sequence>
<gene>
    <name evidence="11" type="ORF">CDCA_CDCA03G0909</name>
</gene>
<dbReference type="Pfam" id="PF16969">
    <property type="entry name" value="SRP68"/>
    <property type="match status" value="2"/>
</dbReference>
<reference evidence="11 12" key="1">
    <citation type="submission" date="2022-07" db="EMBL/GenBank/DDBJ databases">
        <title>Genome-wide signatures of adaptation to extreme environments.</title>
        <authorList>
            <person name="Cho C.H."/>
            <person name="Yoon H.S."/>
        </authorList>
    </citation>
    <scope>NUCLEOTIDE SEQUENCE [LARGE SCALE GENOMIC DNA]</scope>
    <source>
        <strain evidence="11 12">DBV 063 E5</strain>
    </source>
</reference>
<evidence type="ECO:0000256" key="3">
    <source>
        <dbReference type="ARBA" id="ARBA00009352"/>
    </source>
</evidence>
<dbReference type="InterPro" id="IPR026258">
    <property type="entry name" value="SRP68"/>
</dbReference>
<feature type="compositionally biased region" description="Low complexity" evidence="10">
    <location>
        <begin position="9"/>
        <end position="23"/>
    </location>
</feature>
<keyword evidence="8" id="KW-0687">Ribonucleoprotein</keyword>
<dbReference type="PANTHER" id="PTHR12860:SF0">
    <property type="entry name" value="SIGNAL RECOGNITION PARTICLE SUBUNIT SRP68"/>
    <property type="match status" value="1"/>
</dbReference>
<protein>
    <recommendedName>
        <fullName evidence="9">Signal recognition particle subunit SRP68</fullName>
    </recommendedName>
</protein>
<feature type="region of interest" description="Disordered" evidence="10">
    <location>
        <begin position="182"/>
        <end position="201"/>
    </location>
</feature>
<evidence type="ECO:0000256" key="6">
    <source>
        <dbReference type="ARBA" id="ARBA00023135"/>
    </source>
</evidence>
<evidence type="ECO:0000313" key="11">
    <source>
        <dbReference type="EMBL" id="KAK4534884.1"/>
    </source>
</evidence>